<dbReference type="Proteomes" id="UP001231649">
    <property type="component" value="Chromosome 22"/>
</dbReference>
<evidence type="ECO:0000313" key="1">
    <source>
        <dbReference type="EMBL" id="KAJ8711923.1"/>
    </source>
</evidence>
<sequence length="623" mass="69397">MPKVRVKTTEKASWSSDSLNKAIRLIDGGSSIRNAAKVMGIPFSSLQKRIKKGSTLAPHLGRFTVFSREQEAELANLVKKMANIFYGCTANQIRRVAFEYAEKLNVKHNFNQASKMAGRDWLHAFMARNNISIRKPEATSINRITAFNKTEVSLFFELLGQLMEKHKFVQKNIYNCDETGISTVQTPGKILAAKGQKRVGSITSWESGKNITLLCAMSSAGGYIPPMFIFPRKRMTPLLEKDGPAGALYKCSDNGWINEHLFLEWLAHFKQHAKPSADEPILLILDNHASHISLSVYEYCKSNHIHMLSLPPHTSHRMQPLDVSIFGPLKMAYKKECDLFLKSHLAQKITPYDVASLVRKAFNNVASISKGESGFRSTGIFPLNPEVFTEEDFLAAETLQSETVVIEDCDESLAAACVIPSTSKEDSPVPSTSTQIVSLDLMMSNQEVPLDSESDVVPQVPGTPNQSSVLHDLIKMPEKASVIKTRQGRKKQHATILTSTPQKENLLEKEINKMKKKGGKEKEKTWKGKGQGKKTKVQKKGPEKAKRQVLQEQNETSVSDVGTDDLCQDDEDDDAEDAGNRCLVCDEFGRNNEMWYRCTSCGLWAHAECTGWESAGGYVCDVC</sequence>
<protein>
    <submittedName>
        <fullName evidence="1">Uncharacterized protein</fullName>
    </submittedName>
</protein>
<accession>A0ACC2QDP7</accession>
<dbReference type="EMBL" id="CM056798">
    <property type="protein sequence ID" value="KAJ8711923.1"/>
    <property type="molecule type" value="Genomic_DNA"/>
</dbReference>
<evidence type="ECO:0000313" key="2">
    <source>
        <dbReference type="Proteomes" id="UP001231649"/>
    </source>
</evidence>
<comment type="caution">
    <text evidence="1">The sequence shown here is derived from an EMBL/GenBank/DDBJ whole genome shotgun (WGS) entry which is preliminary data.</text>
</comment>
<keyword evidence="2" id="KW-1185">Reference proteome</keyword>
<name>A0ACC2QDP7_9NEOP</name>
<proteinExistence type="predicted"/>
<reference evidence="1" key="1">
    <citation type="submission" date="2023-03" db="EMBL/GenBank/DDBJ databases">
        <title>Chromosome-level genomes of two armyworms, Mythimna separata and Mythimna loreyi, provide insights into the biosynthesis and reception of sex pheromones.</title>
        <authorList>
            <person name="Zhao H."/>
        </authorList>
    </citation>
    <scope>NUCLEOTIDE SEQUENCE</scope>
    <source>
        <strain evidence="1">BeijingLab</strain>
    </source>
</reference>
<organism evidence="1 2">
    <name type="scientific">Mythimna loreyi</name>
    <dbReference type="NCBI Taxonomy" id="667449"/>
    <lineage>
        <taxon>Eukaryota</taxon>
        <taxon>Metazoa</taxon>
        <taxon>Ecdysozoa</taxon>
        <taxon>Arthropoda</taxon>
        <taxon>Hexapoda</taxon>
        <taxon>Insecta</taxon>
        <taxon>Pterygota</taxon>
        <taxon>Neoptera</taxon>
        <taxon>Endopterygota</taxon>
        <taxon>Lepidoptera</taxon>
        <taxon>Glossata</taxon>
        <taxon>Ditrysia</taxon>
        <taxon>Noctuoidea</taxon>
        <taxon>Noctuidae</taxon>
        <taxon>Noctuinae</taxon>
        <taxon>Hadenini</taxon>
        <taxon>Mythimna</taxon>
    </lineage>
</organism>
<gene>
    <name evidence="1" type="ORF">PYW08_008877</name>
</gene>